<feature type="compositionally biased region" description="Low complexity" evidence="1">
    <location>
        <begin position="102"/>
        <end position="119"/>
    </location>
</feature>
<dbReference type="EMBL" id="RSCD01000005">
    <property type="protein sequence ID" value="RSH92556.1"/>
    <property type="molecule type" value="Genomic_DNA"/>
</dbReference>
<dbReference type="Proteomes" id="UP000279259">
    <property type="component" value="Unassembled WGS sequence"/>
</dbReference>
<proteinExistence type="predicted"/>
<comment type="caution">
    <text evidence="2">The sequence shown here is derived from an EMBL/GenBank/DDBJ whole genome shotgun (WGS) entry which is preliminary data.</text>
</comment>
<protein>
    <submittedName>
        <fullName evidence="2">Uncharacterized protein</fullName>
    </submittedName>
</protein>
<evidence type="ECO:0000313" key="2">
    <source>
        <dbReference type="EMBL" id="RSH92556.1"/>
    </source>
</evidence>
<feature type="compositionally biased region" description="Basic and acidic residues" evidence="1">
    <location>
        <begin position="272"/>
        <end position="282"/>
    </location>
</feature>
<dbReference type="OrthoDB" id="2595509at2759"/>
<evidence type="ECO:0000313" key="3">
    <source>
        <dbReference type="Proteomes" id="UP000279259"/>
    </source>
</evidence>
<gene>
    <name evidence="2" type="ORF">EHS25_008001</name>
</gene>
<organism evidence="2 3">
    <name type="scientific">Saitozyma podzolica</name>
    <dbReference type="NCBI Taxonomy" id="1890683"/>
    <lineage>
        <taxon>Eukaryota</taxon>
        <taxon>Fungi</taxon>
        <taxon>Dikarya</taxon>
        <taxon>Basidiomycota</taxon>
        <taxon>Agaricomycotina</taxon>
        <taxon>Tremellomycetes</taxon>
        <taxon>Tremellales</taxon>
        <taxon>Trimorphomycetaceae</taxon>
        <taxon>Saitozyma</taxon>
    </lineage>
</organism>
<feature type="compositionally biased region" description="Low complexity" evidence="1">
    <location>
        <begin position="143"/>
        <end position="176"/>
    </location>
</feature>
<name>A0A427YNA6_9TREE</name>
<feature type="compositionally biased region" description="Basic and acidic residues" evidence="1">
    <location>
        <begin position="324"/>
        <end position="351"/>
    </location>
</feature>
<sequence>MSHVRRIGGRFTTNTASEAYQRQLTAPVHKWKKAWVAPSGLQPESSYKICKWVRIDEAEDDLAEEGDEDVEEGDEAEEGDEGEGEGEGEGDVDEAGEEGDDAAVTTAKATPALTPAPGANVTEPATPMETDSEMPPPATIVIAEPTPEVTPAPESALESETLPVTATAPAALAPEATPSPTPTPGDGKNIVPGEINPADESIEEEPVVPVVPVVPVEEAPAPAEELSSHEIPSNAIEMSNTAPGSTEVGHGDLGAEAGVEITLPTPHSPGKTAEEAAAEHAKGVVGSEPSAEAPGVMGVTDTAEVEVADEPMDVDEPAPPVPPVRDEGLTMADHEPERKEFDVEPADEPREVALPGEDA</sequence>
<keyword evidence="3" id="KW-1185">Reference proteome</keyword>
<accession>A0A427YNA6</accession>
<evidence type="ECO:0000256" key="1">
    <source>
        <dbReference type="SAM" id="MobiDB-lite"/>
    </source>
</evidence>
<feature type="compositionally biased region" description="Acidic residues" evidence="1">
    <location>
        <begin position="58"/>
        <end position="101"/>
    </location>
</feature>
<feature type="region of interest" description="Disordered" evidence="1">
    <location>
        <begin position="58"/>
        <end position="207"/>
    </location>
</feature>
<dbReference type="STRING" id="1890683.A0A427YNA6"/>
<dbReference type="AlphaFoldDB" id="A0A427YNA6"/>
<feature type="region of interest" description="Disordered" evidence="1">
    <location>
        <begin position="219"/>
        <end position="296"/>
    </location>
</feature>
<reference evidence="2 3" key="1">
    <citation type="submission" date="2018-11" db="EMBL/GenBank/DDBJ databases">
        <title>Genome sequence of Saitozyma podzolica DSM 27192.</title>
        <authorList>
            <person name="Aliyu H."/>
            <person name="Gorte O."/>
            <person name="Ochsenreither K."/>
        </authorList>
    </citation>
    <scope>NUCLEOTIDE SEQUENCE [LARGE SCALE GENOMIC DNA]</scope>
    <source>
        <strain evidence="2 3">DSM 27192</strain>
    </source>
</reference>
<feature type="region of interest" description="Disordered" evidence="1">
    <location>
        <begin position="309"/>
        <end position="359"/>
    </location>
</feature>